<comment type="function">
    <text evidence="5">Bifunctional serine/threonine kinase and phosphorylase involved in the regulation of the phosphoenolpyruvate synthase (PEPS) by catalyzing its phosphorylation/dephosphorylation.</text>
</comment>
<keyword evidence="3 5" id="KW-0547">Nucleotide-binding</keyword>
<comment type="similarity">
    <text evidence="5">Belongs to the pyruvate, phosphate/water dikinase regulatory protein family. PSRP subfamily.</text>
</comment>
<keyword evidence="2 5" id="KW-0808">Transferase</keyword>
<evidence type="ECO:0000313" key="6">
    <source>
        <dbReference type="EMBL" id="UOD49359.1"/>
    </source>
</evidence>
<keyword evidence="7" id="KW-1185">Reference proteome</keyword>
<dbReference type="NCBIfam" id="NF003742">
    <property type="entry name" value="PRK05339.1"/>
    <property type="match status" value="1"/>
</dbReference>
<dbReference type="EC" id="2.7.11.33" evidence="5"/>
<dbReference type="HAMAP" id="MF_01062">
    <property type="entry name" value="PSRP"/>
    <property type="match status" value="1"/>
</dbReference>
<comment type="catalytic activity">
    <reaction evidence="5">
        <text>[pyruvate, water dikinase]-phosphate + phosphate + H(+) = [pyruvate, water dikinase] + diphosphate</text>
        <dbReference type="Rhea" id="RHEA:48580"/>
        <dbReference type="Rhea" id="RHEA-COMP:11425"/>
        <dbReference type="Rhea" id="RHEA-COMP:11426"/>
        <dbReference type="ChEBI" id="CHEBI:15378"/>
        <dbReference type="ChEBI" id="CHEBI:33019"/>
        <dbReference type="ChEBI" id="CHEBI:43176"/>
        <dbReference type="ChEBI" id="CHEBI:43474"/>
        <dbReference type="ChEBI" id="CHEBI:68546"/>
        <dbReference type="EC" id="2.7.4.28"/>
    </reaction>
</comment>
<keyword evidence="4 5" id="KW-0418">Kinase</keyword>
<dbReference type="InterPro" id="IPR026530">
    <property type="entry name" value="PSRP"/>
</dbReference>
<evidence type="ECO:0000256" key="1">
    <source>
        <dbReference type="ARBA" id="ARBA00022527"/>
    </source>
</evidence>
<reference evidence="6 7" key="1">
    <citation type="submission" date="2020-11" db="EMBL/GenBank/DDBJ databases">
        <title>Algicoccus daihaiensis sp.nov., isolated from Daihai Lake in Inner Mongolia.</title>
        <authorList>
            <person name="Kai J."/>
        </authorList>
    </citation>
    <scope>NUCLEOTIDE SEQUENCE [LARGE SCALE GENOMIC DNA]</scope>
    <source>
        <strain evidence="7">f23</strain>
    </source>
</reference>
<comment type="catalytic activity">
    <reaction evidence="5">
        <text>[pyruvate, water dikinase] + ADP = [pyruvate, water dikinase]-phosphate + AMP + H(+)</text>
        <dbReference type="Rhea" id="RHEA:46020"/>
        <dbReference type="Rhea" id="RHEA-COMP:11425"/>
        <dbReference type="Rhea" id="RHEA-COMP:11426"/>
        <dbReference type="ChEBI" id="CHEBI:15378"/>
        <dbReference type="ChEBI" id="CHEBI:43176"/>
        <dbReference type="ChEBI" id="CHEBI:68546"/>
        <dbReference type="ChEBI" id="CHEBI:456215"/>
        <dbReference type="ChEBI" id="CHEBI:456216"/>
        <dbReference type="EC" id="2.7.11.33"/>
    </reaction>
</comment>
<dbReference type="PANTHER" id="PTHR31756">
    <property type="entry name" value="PYRUVATE, PHOSPHATE DIKINASE REGULATORY PROTEIN 1, CHLOROPLASTIC"/>
    <property type="match status" value="1"/>
</dbReference>
<dbReference type="EC" id="2.7.4.28" evidence="5"/>
<dbReference type="Pfam" id="PF03618">
    <property type="entry name" value="Kinase-PPPase"/>
    <property type="match status" value="1"/>
</dbReference>
<evidence type="ECO:0000256" key="4">
    <source>
        <dbReference type="ARBA" id="ARBA00022777"/>
    </source>
</evidence>
<dbReference type="Proteomes" id="UP000831607">
    <property type="component" value="Chromosome"/>
</dbReference>
<organism evidence="6 7">
    <name type="scientific">Orrella daihaiensis</name>
    <dbReference type="NCBI Taxonomy" id="2782176"/>
    <lineage>
        <taxon>Bacteria</taxon>
        <taxon>Pseudomonadati</taxon>
        <taxon>Pseudomonadota</taxon>
        <taxon>Betaproteobacteria</taxon>
        <taxon>Burkholderiales</taxon>
        <taxon>Alcaligenaceae</taxon>
        <taxon>Orrella</taxon>
    </lineage>
</organism>
<dbReference type="RefSeq" id="WP_243477519.1">
    <property type="nucleotide sequence ID" value="NZ_CP063982.1"/>
</dbReference>
<dbReference type="PANTHER" id="PTHR31756:SF3">
    <property type="entry name" value="PYRUVATE, PHOSPHATE DIKINASE REGULATORY PROTEIN 1, CHLOROPLASTIC"/>
    <property type="match status" value="1"/>
</dbReference>
<protein>
    <recommendedName>
        <fullName evidence="5">Putative phosphoenolpyruvate synthase regulatory protein</fullName>
        <shortName evidence="5">PEP synthase regulatory protein</shortName>
        <shortName evidence="5">PSRP</shortName>
        <ecNumber evidence="5">2.7.11.33</ecNumber>
        <ecNumber evidence="5">2.7.4.28</ecNumber>
    </recommendedName>
    <alternativeName>
        <fullName evidence="5">Pyruvate, water dikinase regulatory protein</fullName>
    </alternativeName>
</protein>
<evidence type="ECO:0000256" key="3">
    <source>
        <dbReference type="ARBA" id="ARBA00022741"/>
    </source>
</evidence>
<sequence length="278" mass="30843">MTDASNIERTVFIISDGTGITAETFSHSVLSQFEGVKFNQVRIPFVDTLEKADSVVERINHLAAQGTQPIAFTTLVNTEVSTRIKTANALFLDLFAGFVEPLEHNLGVRSSHSIGKSHKVANSAQYRNRIDAINYSLAHDDGQFIKGLSEADVILVGVSRCGKTPTSLYLAMQYGVKAANFPLIPEDFERGGLPATLHPHRSKLFGLTIQPERLAEVRQERRPNSKYASLPQCLHEVAEAERLMRMENIPSLSTTTKSIEEIATTILHEIKLDQHQSY</sequence>
<keyword evidence="1 5" id="KW-0723">Serine/threonine-protein kinase</keyword>
<dbReference type="GO" id="GO:0016301">
    <property type="term" value="F:kinase activity"/>
    <property type="evidence" value="ECO:0007669"/>
    <property type="project" value="UniProtKB-KW"/>
</dbReference>
<dbReference type="EMBL" id="CP063982">
    <property type="protein sequence ID" value="UOD49359.1"/>
    <property type="molecule type" value="Genomic_DNA"/>
</dbReference>
<evidence type="ECO:0000256" key="5">
    <source>
        <dbReference type="HAMAP-Rule" id="MF_01062"/>
    </source>
</evidence>
<evidence type="ECO:0000256" key="2">
    <source>
        <dbReference type="ARBA" id="ARBA00022679"/>
    </source>
</evidence>
<name>A0ABY4AGP8_9BURK</name>
<accession>A0ABY4AGP8</accession>
<proteinExistence type="inferred from homology"/>
<gene>
    <name evidence="6" type="ORF">DHf2319_07600</name>
</gene>
<evidence type="ECO:0000313" key="7">
    <source>
        <dbReference type="Proteomes" id="UP000831607"/>
    </source>
</evidence>
<dbReference type="InterPro" id="IPR005177">
    <property type="entry name" value="Kinase-pyrophosphorylase"/>
</dbReference>
<feature type="binding site" evidence="5">
    <location>
        <begin position="157"/>
        <end position="164"/>
    </location>
    <ligand>
        <name>ADP</name>
        <dbReference type="ChEBI" id="CHEBI:456216"/>
    </ligand>
</feature>